<sequence length="232" mass="25922">MEPIRLLVVDDHPLFREGVRWATRDSEDIEVVGEAGDAQTAVELCRSLDPDVILADVTLPTWSGIDLARHVKLHQPSVAIVLMDDEETEEHLFESAAAGVAAYCAKSMSTREVLDVVRRVAAGERLLTQSVIDRPAVAQRVAREFDRLHHEQRQSLSLFVPLSPREMEILDLIARGNSNKQIARTLAISDQTVKNHVTSILKKLAVNDRTEAVVFALRQGWIKMHQLVEEPG</sequence>
<dbReference type="PRINTS" id="PR00038">
    <property type="entry name" value="HTHLUXR"/>
</dbReference>
<dbReference type="SMART" id="SM00421">
    <property type="entry name" value="HTH_LUXR"/>
    <property type="match status" value="1"/>
</dbReference>
<dbReference type="CDD" id="cd17535">
    <property type="entry name" value="REC_NarL-like"/>
    <property type="match status" value="1"/>
</dbReference>
<evidence type="ECO:0000256" key="3">
    <source>
        <dbReference type="ARBA" id="ARBA00023125"/>
    </source>
</evidence>
<dbReference type="InterPro" id="IPR000792">
    <property type="entry name" value="Tscrpt_reg_LuxR_C"/>
</dbReference>
<comment type="caution">
    <text evidence="8">The sequence shown here is derived from an EMBL/GenBank/DDBJ whole genome shotgun (WGS) entry which is preliminary data.</text>
</comment>
<feature type="domain" description="HTH luxR-type" evidence="6">
    <location>
        <begin position="155"/>
        <end position="220"/>
    </location>
</feature>
<evidence type="ECO:0000256" key="2">
    <source>
        <dbReference type="ARBA" id="ARBA00023015"/>
    </source>
</evidence>
<evidence type="ECO:0000259" key="7">
    <source>
        <dbReference type="PROSITE" id="PS50110"/>
    </source>
</evidence>
<dbReference type="InterPro" id="IPR039420">
    <property type="entry name" value="WalR-like"/>
</dbReference>
<dbReference type="AlphaFoldDB" id="A0A7C2WSA2"/>
<dbReference type="PROSITE" id="PS50043">
    <property type="entry name" value="HTH_LUXR_2"/>
    <property type="match status" value="1"/>
</dbReference>
<dbReference type="PROSITE" id="PS50110">
    <property type="entry name" value="RESPONSE_REGULATORY"/>
    <property type="match status" value="1"/>
</dbReference>
<proteinExistence type="predicted"/>
<dbReference type="SUPFAM" id="SSF52172">
    <property type="entry name" value="CheY-like"/>
    <property type="match status" value="1"/>
</dbReference>
<dbReference type="GO" id="GO:0000160">
    <property type="term" value="P:phosphorelay signal transduction system"/>
    <property type="evidence" value="ECO:0007669"/>
    <property type="project" value="InterPro"/>
</dbReference>
<dbReference type="GO" id="GO:0003677">
    <property type="term" value="F:DNA binding"/>
    <property type="evidence" value="ECO:0007669"/>
    <property type="project" value="UniProtKB-KW"/>
</dbReference>
<dbReference type="PANTHER" id="PTHR43214">
    <property type="entry name" value="TWO-COMPONENT RESPONSE REGULATOR"/>
    <property type="match status" value="1"/>
</dbReference>
<evidence type="ECO:0000256" key="1">
    <source>
        <dbReference type="ARBA" id="ARBA00022553"/>
    </source>
</evidence>
<dbReference type="PANTHER" id="PTHR43214:SF24">
    <property type="entry name" value="TRANSCRIPTIONAL REGULATORY PROTEIN NARL-RELATED"/>
    <property type="match status" value="1"/>
</dbReference>
<dbReference type="InterPro" id="IPR058245">
    <property type="entry name" value="NreC/VraR/RcsB-like_REC"/>
</dbReference>
<evidence type="ECO:0000256" key="5">
    <source>
        <dbReference type="PROSITE-ProRule" id="PRU00169"/>
    </source>
</evidence>
<feature type="domain" description="Response regulatory" evidence="7">
    <location>
        <begin position="5"/>
        <end position="121"/>
    </location>
</feature>
<dbReference type="InterPro" id="IPR001789">
    <property type="entry name" value="Sig_transdc_resp-reg_receiver"/>
</dbReference>
<reference evidence="8" key="1">
    <citation type="journal article" date="2020" name="mSystems">
        <title>Genome- and Community-Level Interaction Insights into Carbon Utilization and Element Cycling Functions of Hydrothermarchaeota in Hydrothermal Sediment.</title>
        <authorList>
            <person name="Zhou Z."/>
            <person name="Liu Y."/>
            <person name="Xu W."/>
            <person name="Pan J."/>
            <person name="Luo Z.H."/>
            <person name="Li M."/>
        </authorList>
    </citation>
    <scope>NUCLEOTIDE SEQUENCE [LARGE SCALE GENOMIC DNA]</scope>
    <source>
        <strain evidence="8">SpSt-192</strain>
    </source>
</reference>
<dbReference type="Pfam" id="PF00196">
    <property type="entry name" value="GerE"/>
    <property type="match status" value="1"/>
</dbReference>
<dbReference type="Pfam" id="PF00072">
    <property type="entry name" value="Response_reg"/>
    <property type="match status" value="1"/>
</dbReference>
<keyword evidence="4" id="KW-0804">Transcription</keyword>
<organism evidence="8">
    <name type="scientific">Thermorudis sp</name>
    <dbReference type="NCBI Taxonomy" id="1969470"/>
    <lineage>
        <taxon>Bacteria</taxon>
        <taxon>Pseudomonadati</taxon>
        <taxon>Thermomicrobiota</taxon>
        <taxon>Thermomicrobia</taxon>
        <taxon>Thermomicrobia incertae sedis</taxon>
        <taxon>Thermorudis</taxon>
    </lineage>
</organism>
<keyword evidence="2" id="KW-0805">Transcription regulation</keyword>
<dbReference type="GO" id="GO:0006355">
    <property type="term" value="P:regulation of DNA-templated transcription"/>
    <property type="evidence" value="ECO:0007669"/>
    <property type="project" value="InterPro"/>
</dbReference>
<dbReference type="Gene3D" id="3.40.50.2300">
    <property type="match status" value="1"/>
</dbReference>
<dbReference type="SMART" id="SM00448">
    <property type="entry name" value="REC"/>
    <property type="match status" value="1"/>
</dbReference>
<gene>
    <name evidence="8" type="ORF">ENP13_05110</name>
</gene>
<feature type="modified residue" description="4-aspartylphosphate" evidence="5">
    <location>
        <position position="56"/>
    </location>
</feature>
<evidence type="ECO:0000256" key="4">
    <source>
        <dbReference type="ARBA" id="ARBA00023163"/>
    </source>
</evidence>
<dbReference type="InterPro" id="IPR011006">
    <property type="entry name" value="CheY-like_superfamily"/>
</dbReference>
<evidence type="ECO:0000313" key="8">
    <source>
        <dbReference type="EMBL" id="HEX70605.1"/>
    </source>
</evidence>
<evidence type="ECO:0000259" key="6">
    <source>
        <dbReference type="PROSITE" id="PS50043"/>
    </source>
</evidence>
<dbReference type="CDD" id="cd06170">
    <property type="entry name" value="LuxR_C_like"/>
    <property type="match status" value="1"/>
</dbReference>
<keyword evidence="3" id="KW-0238">DNA-binding</keyword>
<name>A0A7C2WSA2_9BACT</name>
<accession>A0A7C2WSA2</accession>
<protein>
    <submittedName>
        <fullName evidence="8">Response regulator transcription factor</fullName>
    </submittedName>
</protein>
<dbReference type="PROSITE" id="PS00622">
    <property type="entry name" value="HTH_LUXR_1"/>
    <property type="match status" value="1"/>
</dbReference>
<dbReference type="EMBL" id="DSID01000398">
    <property type="protein sequence ID" value="HEX70605.1"/>
    <property type="molecule type" value="Genomic_DNA"/>
</dbReference>
<keyword evidence="1 5" id="KW-0597">Phosphoprotein</keyword>